<gene>
    <name evidence="2" type="ORF">B0T15DRAFT_529024</name>
</gene>
<reference evidence="2" key="1">
    <citation type="journal article" date="2023" name="Mol. Phylogenet. Evol.">
        <title>Genome-scale phylogeny and comparative genomics of the fungal order Sordariales.</title>
        <authorList>
            <person name="Hensen N."/>
            <person name="Bonometti L."/>
            <person name="Westerberg I."/>
            <person name="Brannstrom I.O."/>
            <person name="Guillou S."/>
            <person name="Cros-Aarteil S."/>
            <person name="Calhoun S."/>
            <person name="Haridas S."/>
            <person name="Kuo A."/>
            <person name="Mondo S."/>
            <person name="Pangilinan J."/>
            <person name="Riley R."/>
            <person name="LaButti K."/>
            <person name="Andreopoulos B."/>
            <person name="Lipzen A."/>
            <person name="Chen C."/>
            <person name="Yan M."/>
            <person name="Daum C."/>
            <person name="Ng V."/>
            <person name="Clum A."/>
            <person name="Steindorff A."/>
            <person name="Ohm R.A."/>
            <person name="Martin F."/>
            <person name="Silar P."/>
            <person name="Natvig D.O."/>
            <person name="Lalanne C."/>
            <person name="Gautier V."/>
            <person name="Ament-Velasquez S.L."/>
            <person name="Kruys A."/>
            <person name="Hutchinson M.I."/>
            <person name="Powell A.J."/>
            <person name="Barry K."/>
            <person name="Miller A.N."/>
            <person name="Grigoriev I.V."/>
            <person name="Debuchy R."/>
            <person name="Gladieux P."/>
            <person name="Hiltunen Thoren M."/>
            <person name="Johannesson H."/>
        </authorList>
    </citation>
    <scope>NUCLEOTIDE SEQUENCE</scope>
    <source>
        <strain evidence="2">CBS 333.67</strain>
    </source>
</reference>
<organism evidence="2 3">
    <name type="scientific">Chaetomium strumarium</name>
    <dbReference type="NCBI Taxonomy" id="1170767"/>
    <lineage>
        <taxon>Eukaryota</taxon>
        <taxon>Fungi</taxon>
        <taxon>Dikarya</taxon>
        <taxon>Ascomycota</taxon>
        <taxon>Pezizomycotina</taxon>
        <taxon>Sordariomycetes</taxon>
        <taxon>Sordariomycetidae</taxon>
        <taxon>Sordariales</taxon>
        <taxon>Chaetomiaceae</taxon>
        <taxon>Chaetomium</taxon>
    </lineage>
</organism>
<dbReference type="RefSeq" id="XP_062722822.1">
    <property type="nucleotide sequence ID" value="XM_062869071.1"/>
</dbReference>
<dbReference type="EMBL" id="JAUDZG010000003">
    <property type="protein sequence ID" value="KAK3307042.1"/>
    <property type="molecule type" value="Genomic_DNA"/>
</dbReference>
<dbReference type="AlphaFoldDB" id="A0AAJ0GVQ5"/>
<sequence>MLTRVLPCVRCSALRRVFKSPTSSSVRHLFRPSTQRNIAIASGWPNSNLRYFASGRMALRNTTVSFTQRFFETFVWRPGIGLAIGLAESVLPENVQNCVLGTFLPEKRGSNTNHHTEESSKAARMQTVREADTTERNAGAMASEQVEAEADVKTEAGAEADRCMLDNAYARAKFYVSMVSYMATGMGVASQASGINWRAGSQGLDLILNSGREQVGSQYAGHDHDPEFERWTYITGVQHLLRGLPADLAPVETAILHHAMPPAMADTTTKSFAPSQPQCACRGSVNRNGVHVVIFFILGWLYSMFTRIIPEIVAFAGKAYQLEQERHYIPRLTLAASRLITSLDGAFRNLGHTAIGGALLSLFVYTAQGFMGAVTEFAEGMQMEMSGPSRGKVATAKE</sequence>
<comment type="caution">
    <text evidence="2">The sequence shown here is derived from an EMBL/GenBank/DDBJ whole genome shotgun (WGS) entry which is preliminary data.</text>
</comment>
<evidence type="ECO:0000313" key="3">
    <source>
        <dbReference type="Proteomes" id="UP001273166"/>
    </source>
</evidence>
<keyword evidence="1" id="KW-1133">Transmembrane helix</keyword>
<dbReference type="Proteomes" id="UP001273166">
    <property type="component" value="Unassembled WGS sequence"/>
</dbReference>
<keyword evidence="1" id="KW-0812">Transmembrane</keyword>
<keyword evidence="3" id="KW-1185">Reference proteome</keyword>
<evidence type="ECO:0000313" key="2">
    <source>
        <dbReference type="EMBL" id="KAK3307042.1"/>
    </source>
</evidence>
<accession>A0AAJ0GVQ5</accession>
<evidence type="ECO:0000256" key="1">
    <source>
        <dbReference type="SAM" id="Phobius"/>
    </source>
</evidence>
<proteinExistence type="predicted"/>
<reference evidence="2" key="2">
    <citation type="submission" date="2023-06" db="EMBL/GenBank/DDBJ databases">
        <authorList>
            <consortium name="Lawrence Berkeley National Laboratory"/>
            <person name="Mondo S.J."/>
            <person name="Hensen N."/>
            <person name="Bonometti L."/>
            <person name="Westerberg I."/>
            <person name="Brannstrom I.O."/>
            <person name="Guillou S."/>
            <person name="Cros-Aarteil S."/>
            <person name="Calhoun S."/>
            <person name="Haridas S."/>
            <person name="Kuo A."/>
            <person name="Pangilinan J."/>
            <person name="Riley R."/>
            <person name="Labutti K."/>
            <person name="Andreopoulos B."/>
            <person name="Lipzen A."/>
            <person name="Chen C."/>
            <person name="Yanf M."/>
            <person name="Daum C."/>
            <person name="Ng V."/>
            <person name="Clum A."/>
            <person name="Steindorff A."/>
            <person name="Ohm R."/>
            <person name="Martin F."/>
            <person name="Silar P."/>
            <person name="Natvig D."/>
            <person name="Lalanne C."/>
            <person name="Gautier V."/>
            <person name="Ament-Velasquez S.L."/>
            <person name="Kruys A."/>
            <person name="Hutchinson M.I."/>
            <person name="Powell A.J."/>
            <person name="Barry K."/>
            <person name="Miller A.N."/>
            <person name="Grigoriev I.V."/>
            <person name="Debuchy R."/>
            <person name="Gladieux P."/>
            <person name="Thoren M.H."/>
            <person name="Johannesson H."/>
        </authorList>
    </citation>
    <scope>NUCLEOTIDE SEQUENCE</scope>
    <source>
        <strain evidence="2">CBS 333.67</strain>
    </source>
</reference>
<protein>
    <submittedName>
        <fullName evidence="2">Uncharacterized protein</fullName>
    </submittedName>
</protein>
<name>A0AAJ0GVQ5_9PEZI</name>
<feature type="transmembrane region" description="Helical" evidence="1">
    <location>
        <begin position="289"/>
        <end position="309"/>
    </location>
</feature>
<dbReference type="GeneID" id="87887900"/>
<keyword evidence="1" id="KW-0472">Membrane</keyword>